<feature type="region of interest" description="Disordered" evidence="3">
    <location>
        <begin position="99"/>
        <end position="119"/>
    </location>
</feature>
<dbReference type="SUPFAM" id="SSF117281">
    <property type="entry name" value="Kelch motif"/>
    <property type="match status" value="1"/>
</dbReference>
<sequence>MEDSNQQHDVQLEPVSSGYSDGSYGIPESDGNSGGTFYSLSLAQQFNTDATNLSGLFSQGPNPATTQVNFEDGAMFGNDQEIILYGGLTRPTDSKDLSGSRELLGYRSPDSGSDHDVGSFFNSSLPSDMTRYVTHGGQVSVPSENLAFYFGGMRGPDWAPITSDDASANTTADTLIMANFTAAGDEKIWRNSTLPSFVSSRAHPQSVWIPVSEQGIFAVIGGVKAPEDIYPDGLSSSQQEQDSLLDPGFMTAIPLYDIAQDKWYLQNTTGDIPTSGRASFCSTLASASDGSSHNIYIYGGYNGQNSSATPFDDVYILSLPSFIWIKAYTGSSRHGRSGHQCFGVLPNQMLVVGGLHKDPSICLDGGIIQTFSLNDLEFQTQYSPDAVEEYLVPNVVRKQIGGTTKGNASRTAPTTWGDSELQSLFDTPYTKKISTWYPYNSSESTVEFNATSGRGQKPTWVIPVAVGVTIPTVGAVCVVIMWLALQRKRHLQHGLCDCSPGKRHWLHIFSIKSGRSLPNEADGVPIEPPPISQSIRVVGRISELPAYEQSPRMSRKSSIGETPIDMYFPGLETGAGPKRQTDTEL</sequence>
<evidence type="ECO:0000256" key="3">
    <source>
        <dbReference type="SAM" id="MobiDB-lite"/>
    </source>
</evidence>
<reference evidence="5" key="1">
    <citation type="submission" date="2022-12" db="EMBL/GenBank/DDBJ databases">
        <authorList>
            <person name="Petersen C."/>
        </authorList>
    </citation>
    <scope>NUCLEOTIDE SEQUENCE</scope>
    <source>
        <strain evidence="5">IBT 21472</strain>
    </source>
</reference>
<accession>A0A9W9PYT0</accession>
<dbReference type="Gene3D" id="2.120.10.80">
    <property type="entry name" value="Kelch-type beta propeller"/>
    <property type="match status" value="1"/>
</dbReference>
<evidence type="ECO:0000256" key="1">
    <source>
        <dbReference type="ARBA" id="ARBA00022441"/>
    </source>
</evidence>
<keyword evidence="4" id="KW-1133">Transmembrane helix</keyword>
<reference evidence="5" key="2">
    <citation type="journal article" date="2023" name="IMA Fungus">
        <title>Comparative genomic study of the Penicillium genus elucidates a diverse pangenome and 15 lateral gene transfer events.</title>
        <authorList>
            <person name="Petersen C."/>
            <person name="Sorensen T."/>
            <person name="Nielsen M.R."/>
            <person name="Sondergaard T.E."/>
            <person name="Sorensen J.L."/>
            <person name="Fitzpatrick D.A."/>
            <person name="Frisvad J.C."/>
            <person name="Nielsen K.L."/>
        </authorList>
    </citation>
    <scope>NUCLEOTIDE SEQUENCE</scope>
    <source>
        <strain evidence="5">IBT 21472</strain>
    </source>
</reference>
<name>A0A9W9PYT0_9EURO</name>
<gene>
    <name evidence="5" type="ORF">N7476_005148</name>
</gene>
<dbReference type="AlphaFoldDB" id="A0A9W9PYT0"/>
<keyword evidence="1" id="KW-0880">Kelch repeat</keyword>
<evidence type="ECO:0000256" key="2">
    <source>
        <dbReference type="ARBA" id="ARBA00022737"/>
    </source>
</evidence>
<keyword evidence="4" id="KW-0472">Membrane</keyword>
<protein>
    <submittedName>
        <fullName evidence="5">Uncharacterized protein</fullName>
    </submittedName>
</protein>
<keyword evidence="4" id="KW-0812">Transmembrane</keyword>
<keyword evidence="6" id="KW-1185">Reference proteome</keyword>
<evidence type="ECO:0000313" key="5">
    <source>
        <dbReference type="EMBL" id="KAJ5318728.1"/>
    </source>
</evidence>
<keyword evidence="2" id="KW-0677">Repeat</keyword>
<evidence type="ECO:0000256" key="4">
    <source>
        <dbReference type="SAM" id="Phobius"/>
    </source>
</evidence>
<dbReference type="PANTHER" id="PTHR46228">
    <property type="entry name" value="KELCH DOMAIN-CONTAINING PROTEIN"/>
    <property type="match status" value="1"/>
</dbReference>
<dbReference type="PANTHER" id="PTHR46228:SF2">
    <property type="entry name" value="KELCH REPEAT PROTEIN (AFU_ORTHOLOGUE AFUA_4G14350)"/>
    <property type="match status" value="1"/>
</dbReference>
<proteinExistence type="predicted"/>
<dbReference type="EMBL" id="JAPZBO010000004">
    <property type="protein sequence ID" value="KAJ5318728.1"/>
    <property type="molecule type" value="Genomic_DNA"/>
</dbReference>
<organism evidence="5 6">
    <name type="scientific">Penicillium atrosanguineum</name>
    <dbReference type="NCBI Taxonomy" id="1132637"/>
    <lineage>
        <taxon>Eukaryota</taxon>
        <taxon>Fungi</taxon>
        <taxon>Dikarya</taxon>
        <taxon>Ascomycota</taxon>
        <taxon>Pezizomycotina</taxon>
        <taxon>Eurotiomycetes</taxon>
        <taxon>Eurotiomycetidae</taxon>
        <taxon>Eurotiales</taxon>
        <taxon>Aspergillaceae</taxon>
        <taxon>Penicillium</taxon>
    </lineage>
</organism>
<comment type="caution">
    <text evidence="5">The sequence shown here is derived from an EMBL/GenBank/DDBJ whole genome shotgun (WGS) entry which is preliminary data.</text>
</comment>
<feature type="transmembrane region" description="Helical" evidence="4">
    <location>
        <begin position="460"/>
        <end position="485"/>
    </location>
</feature>
<evidence type="ECO:0000313" key="6">
    <source>
        <dbReference type="Proteomes" id="UP001147746"/>
    </source>
</evidence>
<feature type="region of interest" description="Disordered" evidence="3">
    <location>
        <begin position="549"/>
        <end position="585"/>
    </location>
</feature>
<dbReference type="InterPro" id="IPR015915">
    <property type="entry name" value="Kelch-typ_b-propeller"/>
</dbReference>
<feature type="region of interest" description="Disordered" evidence="3">
    <location>
        <begin position="1"/>
        <end position="31"/>
    </location>
</feature>
<dbReference type="Proteomes" id="UP001147746">
    <property type="component" value="Unassembled WGS sequence"/>
</dbReference>